<sequence length="272" mass="30298">MVCDDNVELGQATSFTHQPHNILDQEAHEEHEVRGGVILRGGPTDEPGYAAKISFPLRSSLHGSVGLGEVRYMDTVDTTEPSQFSRGLKSFATNVYRYFCPPTFMPAAHEQGDNNTAVKKVRMEEKLSTEEAEKDNIKANMFTWGACHQRQKALEGDEGGYFTSSFVTAVKEVQGASTVGELFDNVKCVYEHWIKVYIAEFILWVSRLSAKVEEMMRNNMKKSENPQDEKGVVDNDPAKTEGANPQYIQLWTSLGGGTEDSACSKLNDPFDI</sequence>
<comment type="caution">
    <text evidence="2">The sequence shown here is derived from an EMBL/GenBank/DDBJ whole genome shotgun (WGS) entry which is preliminary data.</text>
</comment>
<accession>A0A8H3B0W4</accession>
<evidence type="ECO:0000313" key="2">
    <source>
        <dbReference type="EMBL" id="CAE6445043.1"/>
    </source>
</evidence>
<dbReference type="EMBL" id="CAJMWS010000455">
    <property type="protein sequence ID" value="CAE6445043.1"/>
    <property type="molecule type" value="Genomic_DNA"/>
</dbReference>
<dbReference type="AlphaFoldDB" id="A0A8H3B0W4"/>
<feature type="compositionally biased region" description="Basic and acidic residues" evidence="1">
    <location>
        <begin position="219"/>
        <end position="239"/>
    </location>
</feature>
<reference evidence="2" key="1">
    <citation type="submission" date="2021-01" db="EMBL/GenBank/DDBJ databases">
        <authorList>
            <person name="Kaushik A."/>
        </authorList>
    </citation>
    <scope>NUCLEOTIDE SEQUENCE</scope>
    <source>
        <strain evidence="2">AG1-1C</strain>
    </source>
</reference>
<protein>
    <submittedName>
        <fullName evidence="2">Uncharacterized protein</fullName>
    </submittedName>
</protein>
<feature type="region of interest" description="Disordered" evidence="1">
    <location>
        <begin position="219"/>
        <end position="242"/>
    </location>
</feature>
<gene>
    <name evidence="2" type="ORF">RDB_LOCUS136698</name>
</gene>
<evidence type="ECO:0000256" key="1">
    <source>
        <dbReference type="SAM" id="MobiDB-lite"/>
    </source>
</evidence>
<dbReference type="Proteomes" id="UP000663846">
    <property type="component" value="Unassembled WGS sequence"/>
</dbReference>
<proteinExistence type="predicted"/>
<name>A0A8H3B0W4_9AGAM</name>
<evidence type="ECO:0000313" key="3">
    <source>
        <dbReference type="Proteomes" id="UP000663846"/>
    </source>
</evidence>
<organism evidence="2 3">
    <name type="scientific">Rhizoctonia solani</name>
    <dbReference type="NCBI Taxonomy" id="456999"/>
    <lineage>
        <taxon>Eukaryota</taxon>
        <taxon>Fungi</taxon>
        <taxon>Dikarya</taxon>
        <taxon>Basidiomycota</taxon>
        <taxon>Agaricomycotina</taxon>
        <taxon>Agaricomycetes</taxon>
        <taxon>Cantharellales</taxon>
        <taxon>Ceratobasidiaceae</taxon>
        <taxon>Rhizoctonia</taxon>
    </lineage>
</organism>
<dbReference type="Gene3D" id="3.40.50.1460">
    <property type="match status" value="1"/>
</dbReference>